<gene>
    <name evidence="2" type="ORF">STSU_011155</name>
</gene>
<evidence type="ECO:0000313" key="2">
    <source>
        <dbReference type="EMBL" id="QKM67635.1"/>
    </source>
</evidence>
<reference evidence="2 3" key="1">
    <citation type="journal article" date="2012" name="J. Bacteriol.">
        <title>Draft genome of Streptomyces tsukubaensis NRRL 18488, the producer of the clinically important immunosuppressant tacrolimus (FK506).</title>
        <authorList>
            <person name="Barreiro C."/>
            <person name="Prieto C."/>
            <person name="Sola-Landa A."/>
            <person name="Solera E."/>
            <person name="Martinez-Castro M."/>
            <person name="Perez-Redondo R."/>
            <person name="Garcia-Estrada C."/>
            <person name="Aparicio J.F."/>
            <person name="Fernandez-Martinez L.T."/>
            <person name="Santos-Aberturas J."/>
            <person name="Salehi-Najafabadi Z."/>
            <person name="Rodriguez-Garcia A."/>
            <person name="Tauch A."/>
            <person name="Martin J.F."/>
        </authorList>
    </citation>
    <scope>NUCLEOTIDE SEQUENCE [LARGE SCALE GENOMIC DNA]</scope>
    <source>
        <strain evidence="3">DSM 42081 / NBRC 108919 / NRRL 18488 / 9993</strain>
    </source>
</reference>
<proteinExistence type="predicted"/>
<feature type="compositionally biased region" description="Pro residues" evidence="1">
    <location>
        <begin position="68"/>
        <end position="78"/>
    </location>
</feature>
<keyword evidence="3" id="KW-1185">Reference proteome</keyword>
<sequence>MTVGRLIVLAAGREISRPLRHLRRNRVPIDDVSPFTGVRRPSRGTGRRRWDPRWIEVDRVVPAALPYGPVPAPRSRPRPPGDFRPFRPVRLTGPGSRSVPPCTADLRSPVATLHGGRASTPARTGCTGPPARPAPAPAPGTVPPAVPVHTGSTLLVAKSCLLRTPSPCRPSVPPALRT</sequence>
<evidence type="ECO:0000313" key="3">
    <source>
        <dbReference type="Proteomes" id="UP000005940"/>
    </source>
</evidence>
<accession>A0A7G3UE34</accession>
<feature type="compositionally biased region" description="Pro residues" evidence="1">
    <location>
        <begin position="130"/>
        <end position="145"/>
    </location>
</feature>
<evidence type="ECO:0000256" key="1">
    <source>
        <dbReference type="SAM" id="MobiDB-lite"/>
    </source>
</evidence>
<protein>
    <submittedName>
        <fullName evidence="2">Uncharacterized protein</fullName>
    </submittedName>
</protein>
<feature type="region of interest" description="Disordered" evidence="1">
    <location>
        <begin position="68"/>
        <end position="145"/>
    </location>
</feature>
<organism evidence="2 3">
    <name type="scientific">Streptomyces tsukubensis (strain DSM 42081 / NBRC 108919 / NRRL 18488 / 9993)</name>
    <dbReference type="NCBI Taxonomy" id="1114943"/>
    <lineage>
        <taxon>Bacteria</taxon>
        <taxon>Bacillati</taxon>
        <taxon>Actinomycetota</taxon>
        <taxon>Actinomycetes</taxon>
        <taxon>Kitasatosporales</taxon>
        <taxon>Streptomycetaceae</taxon>
        <taxon>Streptomyces</taxon>
    </lineage>
</organism>
<name>A0A7G3UE34_STRT9</name>
<dbReference type="Proteomes" id="UP000005940">
    <property type="component" value="Chromosome"/>
</dbReference>
<dbReference type="EMBL" id="CP029159">
    <property type="protein sequence ID" value="QKM67635.1"/>
    <property type="molecule type" value="Genomic_DNA"/>
</dbReference>
<dbReference type="AlphaFoldDB" id="A0A7G3UE34"/>